<protein>
    <submittedName>
        <fullName evidence="2">Uncharacterized protein</fullName>
    </submittedName>
</protein>
<comment type="caution">
    <text evidence="2">The sequence shown here is derived from an EMBL/GenBank/DDBJ whole genome shotgun (WGS) entry which is preliminary data.</text>
</comment>
<organism evidence="2 3">
    <name type="scientific">Favolaschia claudopus</name>
    <dbReference type="NCBI Taxonomy" id="2862362"/>
    <lineage>
        <taxon>Eukaryota</taxon>
        <taxon>Fungi</taxon>
        <taxon>Dikarya</taxon>
        <taxon>Basidiomycota</taxon>
        <taxon>Agaricomycotina</taxon>
        <taxon>Agaricomycetes</taxon>
        <taxon>Agaricomycetidae</taxon>
        <taxon>Agaricales</taxon>
        <taxon>Marasmiineae</taxon>
        <taxon>Mycenaceae</taxon>
        <taxon>Favolaschia</taxon>
    </lineage>
</organism>
<gene>
    <name evidence="2" type="ORF">R3P38DRAFT_2844626</name>
</gene>
<sequence>MASYRVLFLLFSVPAAKPHTLTETSDTNCIVPGGCSSDCKTYNEPKSGTQSSCHTCGHAEADHGITDWRIPLKLKEGTDWHCPTECTKYEESLPNTNASGRRTCKTCGHTAADHGITNCRVAGGCKSAKCREYNPNEQPDKNFAGRGWPICVTCTHEAADHGITSHCRAEGCPASCATCKHKAADHGLTDCRAKDCSSGVCWKFTTRLDSPGPIVGRSGCSCADAPADHGIKAMIHRNFDDTCTVATIYLE</sequence>
<feature type="chain" id="PRO_5043710003" evidence="1">
    <location>
        <begin position="19"/>
        <end position="251"/>
    </location>
</feature>
<dbReference type="EMBL" id="JAWWNJ010000004">
    <property type="protein sequence ID" value="KAK7058164.1"/>
    <property type="molecule type" value="Genomic_DNA"/>
</dbReference>
<evidence type="ECO:0000256" key="1">
    <source>
        <dbReference type="SAM" id="SignalP"/>
    </source>
</evidence>
<keyword evidence="1" id="KW-0732">Signal</keyword>
<feature type="signal peptide" evidence="1">
    <location>
        <begin position="1"/>
        <end position="18"/>
    </location>
</feature>
<proteinExistence type="predicted"/>
<evidence type="ECO:0000313" key="2">
    <source>
        <dbReference type="EMBL" id="KAK7058164.1"/>
    </source>
</evidence>
<name>A0AAW0DZQ6_9AGAR</name>
<dbReference type="AlphaFoldDB" id="A0AAW0DZQ6"/>
<evidence type="ECO:0000313" key="3">
    <source>
        <dbReference type="Proteomes" id="UP001362999"/>
    </source>
</evidence>
<accession>A0AAW0DZQ6</accession>
<keyword evidence="3" id="KW-1185">Reference proteome</keyword>
<dbReference type="Proteomes" id="UP001362999">
    <property type="component" value="Unassembled WGS sequence"/>
</dbReference>
<reference evidence="2 3" key="1">
    <citation type="journal article" date="2024" name="J Genomics">
        <title>Draft genome sequencing and assembly of Favolaschia claudopus CIRM-BRFM 2984 isolated from oak limbs.</title>
        <authorList>
            <person name="Navarro D."/>
            <person name="Drula E."/>
            <person name="Chaduli D."/>
            <person name="Cazenave R."/>
            <person name="Ahrendt S."/>
            <person name="Wang J."/>
            <person name="Lipzen A."/>
            <person name="Daum C."/>
            <person name="Barry K."/>
            <person name="Grigoriev I.V."/>
            <person name="Favel A."/>
            <person name="Rosso M.N."/>
            <person name="Martin F."/>
        </authorList>
    </citation>
    <scope>NUCLEOTIDE SEQUENCE [LARGE SCALE GENOMIC DNA]</scope>
    <source>
        <strain evidence="2 3">CIRM-BRFM 2984</strain>
    </source>
</reference>